<evidence type="ECO:0000313" key="19">
    <source>
        <dbReference type="EMBL" id="MBB5753022.1"/>
    </source>
</evidence>
<dbReference type="GO" id="GO:0009252">
    <property type="term" value="P:peptidoglycan biosynthetic process"/>
    <property type="evidence" value="ECO:0007669"/>
    <property type="project" value="UniProtKB-UniRule"/>
</dbReference>
<gene>
    <name evidence="14" type="primary">murC</name>
    <name evidence="19" type="ORF">GGQ63_002076</name>
</gene>
<dbReference type="RefSeq" id="WP_183855334.1">
    <property type="nucleotide sequence ID" value="NZ_JACHOO010000003.1"/>
</dbReference>
<dbReference type="EMBL" id="JACHOO010000003">
    <property type="protein sequence ID" value="MBB5753022.1"/>
    <property type="molecule type" value="Genomic_DNA"/>
</dbReference>
<evidence type="ECO:0000256" key="7">
    <source>
        <dbReference type="ARBA" id="ARBA00022741"/>
    </source>
</evidence>
<organism evidence="19 20">
    <name type="scientific">Prosthecomicrobium pneumaticum</name>
    <dbReference type="NCBI Taxonomy" id="81895"/>
    <lineage>
        <taxon>Bacteria</taxon>
        <taxon>Pseudomonadati</taxon>
        <taxon>Pseudomonadota</taxon>
        <taxon>Alphaproteobacteria</taxon>
        <taxon>Hyphomicrobiales</taxon>
        <taxon>Kaistiaceae</taxon>
        <taxon>Prosthecomicrobium</taxon>
    </lineage>
</organism>
<dbReference type="InterPro" id="IPR036565">
    <property type="entry name" value="Mur-like_cat_sf"/>
</dbReference>
<dbReference type="Pfam" id="PF02875">
    <property type="entry name" value="Mur_ligase_C"/>
    <property type="match status" value="1"/>
</dbReference>
<dbReference type="Pfam" id="PF01225">
    <property type="entry name" value="Mur_ligase"/>
    <property type="match status" value="1"/>
</dbReference>
<keyword evidence="11 14" id="KW-0131">Cell cycle</keyword>
<dbReference type="SUPFAM" id="SSF53623">
    <property type="entry name" value="MurD-like peptide ligases, catalytic domain"/>
    <property type="match status" value="1"/>
</dbReference>
<evidence type="ECO:0000256" key="15">
    <source>
        <dbReference type="SAM" id="Phobius"/>
    </source>
</evidence>
<comment type="caution">
    <text evidence="19">The sequence shown here is derived from an EMBL/GenBank/DDBJ whole genome shotgun (WGS) entry which is preliminary data.</text>
</comment>
<comment type="catalytic activity">
    <reaction evidence="13 14">
        <text>UDP-N-acetyl-alpha-D-muramate + L-alanine + ATP = UDP-N-acetyl-alpha-D-muramoyl-L-alanine + ADP + phosphate + H(+)</text>
        <dbReference type="Rhea" id="RHEA:23372"/>
        <dbReference type="ChEBI" id="CHEBI:15378"/>
        <dbReference type="ChEBI" id="CHEBI:30616"/>
        <dbReference type="ChEBI" id="CHEBI:43474"/>
        <dbReference type="ChEBI" id="CHEBI:57972"/>
        <dbReference type="ChEBI" id="CHEBI:70757"/>
        <dbReference type="ChEBI" id="CHEBI:83898"/>
        <dbReference type="ChEBI" id="CHEBI:456216"/>
        <dbReference type="EC" id="6.3.2.8"/>
    </reaction>
</comment>
<keyword evidence="15" id="KW-1133">Transmembrane helix</keyword>
<accession>A0A7W9L1W6</accession>
<name>A0A7W9L1W6_9HYPH</name>
<dbReference type="GO" id="GO:0005737">
    <property type="term" value="C:cytoplasm"/>
    <property type="evidence" value="ECO:0007669"/>
    <property type="project" value="UniProtKB-SubCell"/>
</dbReference>
<keyword evidence="6 14" id="KW-0132">Cell division</keyword>
<dbReference type="SUPFAM" id="SSF51984">
    <property type="entry name" value="MurCD N-terminal domain"/>
    <property type="match status" value="1"/>
</dbReference>
<dbReference type="NCBIfam" id="TIGR01082">
    <property type="entry name" value="murC"/>
    <property type="match status" value="1"/>
</dbReference>
<dbReference type="UniPathway" id="UPA00219"/>
<evidence type="ECO:0000259" key="16">
    <source>
        <dbReference type="Pfam" id="PF01225"/>
    </source>
</evidence>
<evidence type="ECO:0000256" key="11">
    <source>
        <dbReference type="ARBA" id="ARBA00023306"/>
    </source>
</evidence>
<comment type="function">
    <text evidence="14">Cell wall formation.</text>
</comment>
<evidence type="ECO:0000256" key="2">
    <source>
        <dbReference type="ARBA" id="ARBA00004752"/>
    </source>
</evidence>
<dbReference type="Gene3D" id="3.40.50.720">
    <property type="entry name" value="NAD(P)-binding Rossmann-like Domain"/>
    <property type="match status" value="1"/>
</dbReference>
<dbReference type="HAMAP" id="MF_00046">
    <property type="entry name" value="MurC"/>
    <property type="match status" value="1"/>
</dbReference>
<feature type="domain" description="Mur ligase central" evidence="18">
    <location>
        <begin position="112"/>
        <end position="298"/>
    </location>
</feature>
<proteinExistence type="inferred from homology"/>
<dbReference type="PANTHER" id="PTHR43445:SF3">
    <property type="entry name" value="UDP-N-ACETYLMURAMATE--L-ALANINE LIGASE"/>
    <property type="match status" value="1"/>
</dbReference>
<keyword evidence="10 14" id="KW-0573">Peptidoglycan synthesis</keyword>
<evidence type="ECO:0000256" key="9">
    <source>
        <dbReference type="ARBA" id="ARBA00022960"/>
    </source>
</evidence>
<dbReference type="GO" id="GO:0008360">
    <property type="term" value="P:regulation of cell shape"/>
    <property type="evidence" value="ECO:0007669"/>
    <property type="project" value="UniProtKB-KW"/>
</dbReference>
<dbReference type="PANTHER" id="PTHR43445">
    <property type="entry name" value="UDP-N-ACETYLMURAMATE--L-ALANINE LIGASE-RELATED"/>
    <property type="match status" value="1"/>
</dbReference>
<keyword evidence="12 14" id="KW-0961">Cell wall biogenesis/degradation</keyword>
<keyword evidence="5 14" id="KW-0436">Ligase</keyword>
<dbReference type="SUPFAM" id="SSF53244">
    <property type="entry name" value="MurD-like peptide ligases, peptide-binding domain"/>
    <property type="match status" value="1"/>
</dbReference>
<dbReference type="InterPro" id="IPR013221">
    <property type="entry name" value="Mur_ligase_cen"/>
</dbReference>
<keyword evidence="8 14" id="KW-0067">ATP-binding</keyword>
<evidence type="ECO:0000256" key="8">
    <source>
        <dbReference type="ARBA" id="ARBA00022840"/>
    </source>
</evidence>
<comment type="pathway">
    <text evidence="2 14">Cell wall biogenesis; peptidoglycan biosynthesis.</text>
</comment>
<sequence>MKMPRDIGAVHFVGIGGIGMSGIAEVLINLGYRVQGSDAAENANVQRLREKGARIAIGHAAANLGEARVVVVSSAIKAGNPELKAARERLLPVVRRAEMLAELMRLKSAIAIAGTHGKTTTTSMVAALLDAGGFDPTVINGGIINAYGTNARMGASDWVVVEADESDGSFVKLPADVALVTNIDPEHLDHYGSFDKVRDAFEQFVENVPFYGFAVMCIDHPEVQSLIGRIEDRRIVTYGANPQADVRYTDLASEGTTSRFRVLIRDRITGAMEEIDDLALPMPGEHNVQNATGAIAIAHQLGIPAEAIRRGLAGFGGVKRRFTLTGTTDGVSVFDDYGHHPVEIAAVLRAARSAATGRVIAVVQPHRYTRLRDLFDSFCACFNDADTVLVAPVYAAGESAIEGIDRDALVEGLRVRGHRDVRPIAGPDDLAPAVKAVARPGDYVVCLGAGSITQWAYALPGQLKDAAA</sequence>
<evidence type="ECO:0000256" key="1">
    <source>
        <dbReference type="ARBA" id="ARBA00004496"/>
    </source>
</evidence>
<comment type="subcellular location">
    <subcellularLocation>
        <location evidence="1 14">Cytoplasm</location>
    </subcellularLocation>
</comment>
<keyword evidence="15" id="KW-0472">Membrane</keyword>
<feature type="transmembrane region" description="Helical" evidence="15">
    <location>
        <begin position="12"/>
        <end position="32"/>
    </location>
</feature>
<evidence type="ECO:0000256" key="3">
    <source>
        <dbReference type="ARBA" id="ARBA00012211"/>
    </source>
</evidence>
<feature type="binding site" evidence="14">
    <location>
        <begin position="114"/>
        <end position="120"/>
    </location>
    <ligand>
        <name>ATP</name>
        <dbReference type="ChEBI" id="CHEBI:30616"/>
    </ligand>
</feature>
<dbReference type="GO" id="GO:0071555">
    <property type="term" value="P:cell wall organization"/>
    <property type="evidence" value="ECO:0007669"/>
    <property type="project" value="UniProtKB-KW"/>
</dbReference>
<dbReference type="InterPro" id="IPR005758">
    <property type="entry name" value="UDP-N-AcMur_Ala_ligase_MurC"/>
</dbReference>
<keyword evidence="9 14" id="KW-0133">Cell shape</keyword>
<dbReference type="Pfam" id="PF08245">
    <property type="entry name" value="Mur_ligase_M"/>
    <property type="match status" value="1"/>
</dbReference>
<dbReference type="AlphaFoldDB" id="A0A7W9L1W6"/>
<dbReference type="GO" id="GO:0008763">
    <property type="term" value="F:UDP-N-acetylmuramate-L-alanine ligase activity"/>
    <property type="evidence" value="ECO:0007669"/>
    <property type="project" value="UniProtKB-UniRule"/>
</dbReference>
<dbReference type="InterPro" id="IPR050061">
    <property type="entry name" value="MurCDEF_pg_biosynth"/>
</dbReference>
<comment type="similarity">
    <text evidence="14">Belongs to the MurCDEF family.</text>
</comment>
<dbReference type="Proteomes" id="UP000523821">
    <property type="component" value="Unassembled WGS sequence"/>
</dbReference>
<dbReference type="EC" id="6.3.2.8" evidence="3 14"/>
<dbReference type="Gene3D" id="3.40.1190.10">
    <property type="entry name" value="Mur-like, catalytic domain"/>
    <property type="match status" value="1"/>
</dbReference>
<evidence type="ECO:0000256" key="12">
    <source>
        <dbReference type="ARBA" id="ARBA00023316"/>
    </source>
</evidence>
<dbReference type="GO" id="GO:0005524">
    <property type="term" value="F:ATP binding"/>
    <property type="evidence" value="ECO:0007669"/>
    <property type="project" value="UniProtKB-UniRule"/>
</dbReference>
<evidence type="ECO:0000256" key="14">
    <source>
        <dbReference type="HAMAP-Rule" id="MF_00046"/>
    </source>
</evidence>
<dbReference type="GO" id="GO:0051301">
    <property type="term" value="P:cell division"/>
    <property type="evidence" value="ECO:0007669"/>
    <property type="project" value="UniProtKB-KW"/>
</dbReference>
<evidence type="ECO:0000256" key="4">
    <source>
        <dbReference type="ARBA" id="ARBA00022490"/>
    </source>
</evidence>
<evidence type="ECO:0000256" key="13">
    <source>
        <dbReference type="ARBA" id="ARBA00047833"/>
    </source>
</evidence>
<dbReference type="InterPro" id="IPR004101">
    <property type="entry name" value="Mur_ligase_C"/>
</dbReference>
<keyword evidence="4 14" id="KW-0963">Cytoplasm</keyword>
<dbReference type="Gene3D" id="3.90.190.20">
    <property type="entry name" value="Mur ligase, C-terminal domain"/>
    <property type="match status" value="1"/>
</dbReference>
<evidence type="ECO:0000313" key="20">
    <source>
        <dbReference type="Proteomes" id="UP000523821"/>
    </source>
</evidence>
<feature type="domain" description="Mur ligase N-terminal catalytic" evidence="16">
    <location>
        <begin position="10"/>
        <end position="106"/>
    </location>
</feature>
<keyword evidence="7 14" id="KW-0547">Nucleotide-binding</keyword>
<evidence type="ECO:0000259" key="17">
    <source>
        <dbReference type="Pfam" id="PF02875"/>
    </source>
</evidence>
<evidence type="ECO:0000256" key="10">
    <source>
        <dbReference type="ARBA" id="ARBA00022984"/>
    </source>
</evidence>
<keyword evidence="20" id="KW-1185">Reference proteome</keyword>
<evidence type="ECO:0000259" key="18">
    <source>
        <dbReference type="Pfam" id="PF08245"/>
    </source>
</evidence>
<dbReference type="InterPro" id="IPR000713">
    <property type="entry name" value="Mur_ligase_N"/>
</dbReference>
<protein>
    <recommendedName>
        <fullName evidence="3 14">UDP-N-acetylmuramate--L-alanine ligase</fullName>
        <ecNumber evidence="3 14">6.3.2.8</ecNumber>
    </recommendedName>
    <alternativeName>
        <fullName evidence="14">UDP-N-acetylmuramoyl-L-alanine synthetase</fullName>
    </alternativeName>
</protein>
<feature type="domain" description="Mur ligase C-terminal" evidence="17">
    <location>
        <begin position="320"/>
        <end position="450"/>
    </location>
</feature>
<dbReference type="InterPro" id="IPR036615">
    <property type="entry name" value="Mur_ligase_C_dom_sf"/>
</dbReference>
<evidence type="ECO:0000256" key="6">
    <source>
        <dbReference type="ARBA" id="ARBA00022618"/>
    </source>
</evidence>
<evidence type="ECO:0000256" key="5">
    <source>
        <dbReference type="ARBA" id="ARBA00022598"/>
    </source>
</evidence>
<keyword evidence="15" id="KW-0812">Transmembrane</keyword>
<reference evidence="19 20" key="1">
    <citation type="submission" date="2020-08" db="EMBL/GenBank/DDBJ databases">
        <title>Genomic Encyclopedia of Type Strains, Phase IV (KMG-IV): sequencing the most valuable type-strain genomes for metagenomic binning, comparative biology and taxonomic classification.</title>
        <authorList>
            <person name="Goeker M."/>
        </authorList>
    </citation>
    <scope>NUCLEOTIDE SEQUENCE [LARGE SCALE GENOMIC DNA]</scope>
    <source>
        <strain evidence="19 20">DSM 16268</strain>
    </source>
</reference>